<accession>A0A5K7S5L5</accession>
<protein>
    <submittedName>
        <fullName evidence="1">Phosphohistidine phosphatase SixA</fullName>
    </submittedName>
</protein>
<dbReference type="InterPro" id="IPR013078">
    <property type="entry name" value="His_Pase_superF_clade-1"/>
</dbReference>
<reference evidence="1" key="1">
    <citation type="journal article" date="2020" name="Int. J. Syst. Evol. Microbiol.">
        <title>Aquipluma nitroreducens gen. nov. sp. nov., a novel facultatively anaerobic bacterium isolated from a freshwater lake.</title>
        <authorList>
            <person name="Watanabe M."/>
            <person name="Kojima H."/>
            <person name="Fukui M."/>
        </authorList>
    </citation>
    <scope>NUCLEOTIDE SEQUENCE</scope>
    <source>
        <strain evidence="1">MeG22</strain>
    </source>
</reference>
<dbReference type="PANTHER" id="PTHR47623">
    <property type="entry name" value="OS09G0287300 PROTEIN"/>
    <property type="match status" value="1"/>
</dbReference>
<name>A0A5K7S5L5_9BACT</name>
<evidence type="ECO:0000313" key="2">
    <source>
        <dbReference type="Proteomes" id="UP001193389"/>
    </source>
</evidence>
<dbReference type="KEGG" id="anf:AQPE_0998"/>
<dbReference type="Gene3D" id="3.40.50.1240">
    <property type="entry name" value="Phosphoglycerate mutase-like"/>
    <property type="match status" value="1"/>
</dbReference>
<dbReference type="CDD" id="cd07067">
    <property type="entry name" value="HP_PGM_like"/>
    <property type="match status" value="1"/>
</dbReference>
<dbReference type="RefSeq" id="WP_318349889.1">
    <property type="nucleotide sequence ID" value="NZ_AP018694.1"/>
</dbReference>
<keyword evidence="2" id="KW-1185">Reference proteome</keyword>
<dbReference type="Proteomes" id="UP001193389">
    <property type="component" value="Chromosome"/>
</dbReference>
<dbReference type="AlphaFoldDB" id="A0A5K7S5L5"/>
<dbReference type="SUPFAM" id="SSF53254">
    <property type="entry name" value="Phosphoglycerate mutase-like"/>
    <property type="match status" value="1"/>
</dbReference>
<sequence>MKRVIIVRHAKSVPFGYDNDFYRDLTERGEDDATKISAKLRSLGVTPDLVIASPATRTMHTASIFCQNLEYDPIKIRQINEFYEGVTTQGFIEILQDLPESVQTVLVFGHNPTVYYLVYNLVKYFNSDMPTCSTVALDFQVEKWQEVSARGAQVAFQITPKSV</sequence>
<proteinExistence type="predicted"/>
<dbReference type="Pfam" id="PF00300">
    <property type="entry name" value="His_Phos_1"/>
    <property type="match status" value="1"/>
</dbReference>
<evidence type="ECO:0000313" key="1">
    <source>
        <dbReference type="EMBL" id="BBE16851.1"/>
    </source>
</evidence>
<dbReference type="InterPro" id="IPR029033">
    <property type="entry name" value="His_PPase_superfam"/>
</dbReference>
<dbReference type="EMBL" id="AP018694">
    <property type="protein sequence ID" value="BBE16851.1"/>
    <property type="molecule type" value="Genomic_DNA"/>
</dbReference>
<dbReference type="PANTHER" id="PTHR47623:SF1">
    <property type="entry name" value="OS09G0287300 PROTEIN"/>
    <property type="match status" value="1"/>
</dbReference>
<gene>
    <name evidence="1" type="ORF">AQPE_0998</name>
</gene>
<organism evidence="1 2">
    <name type="scientific">Aquipluma nitroreducens</name>
    <dbReference type="NCBI Taxonomy" id="2010828"/>
    <lineage>
        <taxon>Bacteria</taxon>
        <taxon>Pseudomonadati</taxon>
        <taxon>Bacteroidota</taxon>
        <taxon>Bacteroidia</taxon>
        <taxon>Marinilabiliales</taxon>
        <taxon>Prolixibacteraceae</taxon>
        <taxon>Aquipluma</taxon>
    </lineage>
</organism>